<evidence type="ECO:0000256" key="1">
    <source>
        <dbReference type="SAM" id="Phobius"/>
    </source>
</evidence>
<protein>
    <recommendedName>
        <fullName evidence="4">DUF3592 domain-containing protein</fullName>
    </recommendedName>
</protein>
<keyword evidence="1" id="KW-1133">Transmembrane helix</keyword>
<evidence type="ECO:0008006" key="4">
    <source>
        <dbReference type="Google" id="ProtNLM"/>
    </source>
</evidence>
<gene>
    <name evidence="2" type="ORF">Sxan_23770</name>
</gene>
<dbReference type="OrthoDB" id="3873663at2"/>
<dbReference type="EMBL" id="BNEE01000006">
    <property type="protein sequence ID" value="GHI85013.1"/>
    <property type="molecule type" value="Genomic_DNA"/>
</dbReference>
<name>A0A919H1K3_9ACTN</name>
<evidence type="ECO:0000313" key="2">
    <source>
        <dbReference type="EMBL" id="GHI85013.1"/>
    </source>
</evidence>
<reference evidence="2" key="1">
    <citation type="submission" date="2020-09" db="EMBL/GenBank/DDBJ databases">
        <title>Whole genome shotgun sequence of Streptomyces xanthophaeus NBRC 12829.</title>
        <authorList>
            <person name="Komaki H."/>
            <person name="Tamura T."/>
        </authorList>
    </citation>
    <scope>NUCLEOTIDE SEQUENCE</scope>
    <source>
        <strain evidence="2">NBRC 12829</strain>
    </source>
</reference>
<evidence type="ECO:0000313" key="3">
    <source>
        <dbReference type="Proteomes" id="UP000600026"/>
    </source>
</evidence>
<feature type="transmembrane region" description="Helical" evidence="1">
    <location>
        <begin position="12"/>
        <end position="29"/>
    </location>
</feature>
<keyword evidence="1" id="KW-0812">Transmembrane</keyword>
<keyword evidence="1" id="KW-0472">Membrane</keyword>
<keyword evidence="3" id="KW-1185">Reference proteome</keyword>
<feature type="transmembrane region" description="Helical" evidence="1">
    <location>
        <begin position="123"/>
        <end position="144"/>
    </location>
</feature>
<dbReference type="AlphaFoldDB" id="A0A919H1K3"/>
<sequence>MELLGEGGQRLLLGSVGLLVISVSVALAVRTCSRWLLVRKTFDEGLPTDGRVLDAYVLTEGQGRAGLQHAIVGFRAADGREYRLDIDTDRRRPLGAQVRLRYLPSSPERAVLVEAGRGTVRTVLTLLFLVVLGLVGVLLTVLSLL</sequence>
<organism evidence="2 3">
    <name type="scientific">Streptomyces xanthophaeus</name>
    <dbReference type="NCBI Taxonomy" id="67385"/>
    <lineage>
        <taxon>Bacteria</taxon>
        <taxon>Bacillati</taxon>
        <taxon>Actinomycetota</taxon>
        <taxon>Actinomycetes</taxon>
        <taxon>Kitasatosporales</taxon>
        <taxon>Streptomycetaceae</taxon>
        <taxon>Streptomyces</taxon>
    </lineage>
</organism>
<proteinExistence type="predicted"/>
<dbReference type="RefSeq" id="WP_031139425.1">
    <property type="nucleotide sequence ID" value="NZ_BNEE01000006.1"/>
</dbReference>
<comment type="caution">
    <text evidence="2">The sequence shown here is derived from an EMBL/GenBank/DDBJ whole genome shotgun (WGS) entry which is preliminary data.</text>
</comment>
<dbReference type="Proteomes" id="UP000600026">
    <property type="component" value="Unassembled WGS sequence"/>
</dbReference>
<accession>A0A919H1K3</accession>